<feature type="transmembrane region" description="Helical" evidence="7">
    <location>
        <begin position="75"/>
        <end position="94"/>
    </location>
</feature>
<dbReference type="SUPFAM" id="SSF103473">
    <property type="entry name" value="MFS general substrate transporter"/>
    <property type="match status" value="1"/>
</dbReference>
<keyword evidence="4 7" id="KW-0812">Transmembrane</keyword>
<feature type="transmembrane region" description="Helical" evidence="7">
    <location>
        <begin position="301"/>
        <end position="319"/>
    </location>
</feature>
<keyword evidence="5 7" id="KW-1133">Transmembrane helix</keyword>
<evidence type="ECO:0000256" key="2">
    <source>
        <dbReference type="ARBA" id="ARBA00022448"/>
    </source>
</evidence>
<dbReference type="GO" id="GO:0022857">
    <property type="term" value="F:transmembrane transporter activity"/>
    <property type="evidence" value="ECO:0007669"/>
    <property type="project" value="InterPro"/>
</dbReference>
<feature type="transmembrane region" description="Helical" evidence="7">
    <location>
        <begin position="436"/>
        <end position="460"/>
    </location>
</feature>
<dbReference type="CDD" id="cd17321">
    <property type="entry name" value="MFS_MMR_MDR_like"/>
    <property type="match status" value="1"/>
</dbReference>
<dbReference type="PROSITE" id="PS50850">
    <property type="entry name" value="MFS"/>
    <property type="match status" value="1"/>
</dbReference>
<dbReference type="Pfam" id="PF07690">
    <property type="entry name" value="MFS_1"/>
    <property type="match status" value="1"/>
</dbReference>
<reference evidence="10" key="1">
    <citation type="submission" date="2016-06" db="EMBL/GenBank/DDBJ databases">
        <authorList>
            <person name="Varghese N."/>
            <person name="Submissions Spin"/>
        </authorList>
    </citation>
    <scope>NUCLEOTIDE SEQUENCE [LARGE SCALE GENOMIC DNA]</scope>
    <source>
        <strain evidence="10">DSM 45431</strain>
    </source>
</reference>
<dbReference type="PANTHER" id="PTHR42718:SF46">
    <property type="entry name" value="BLR6921 PROTEIN"/>
    <property type="match status" value="1"/>
</dbReference>
<comment type="subcellular location">
    <subcellularLocation>
        <location evidence="1">Cell membrane</location>
        <topology evidence="1">Multi-pass membrane protein</topology>
    </subcellularLocation>
</comment>
<name>A0A1C6TD62_9ACTN</name>
<dbReference type="RefSeq" id="WP_091347366.1">
    <property type="nucleotide sequence ID" value="NZ_FMHV01000002.1"/>
</dbReference>
<keyword evidence="2" id="KW-0813">Transport</keyword>
<sequence length="480" mass="47826">MTGTNRWPALLVLCAGSLMIILDGSIVAVALPAVQRDLGFSAAGLAWVVNAYLVAFGGLLLLAGRLGDLLGRRRVFLAGVALFTLASLLCAVAAGPATLVVARFAQGVGGALATAVSLGMIVRLFPEPAERARAIAVFSFTGAAGASTGLLVGGVLTDLAGWRAIFLINLPIGAVIVTAAVRRIAPDPGVGLRAGLDLPGAVLVTAGLMAAVVAIVGTGEHGWTSVRTLGAAGLAVLLLAGFAARQRAAATPLLPPRVLRAPGLVAANTVQLLMVAAYFGFQFLLALHLQLVLGMDPATTGFAFLPTPLVIAAVSLGLVGRLVARFGARAVLLSGLALAVAGFLLLARMPVDAGYSTDLLPAMLVFGVAGGLTLPAVTTLAMAGARPADAGLASGLANTTQQVGGALGLAALATLAASRTDALRAAGADQVAALAAGYRIAFTVAAALVTAALLVAAATLRSRPVRQPAPVGAAETARAR</sequence>
<evidence type="ECO:0000256" key="5">
    <source>
        <dbReference type="ARBA" id="ARBA00022989"/>
    </source>
</evidence>
<feature type="transmembrane region" description="Helical" evidence="7">
    <location>
        <begin position="326"/>
        <end position="347"/>
    </location>
</feature>
<keyword evidence="3" id="KW-1003">Cell membrane</keyword>
<evidence type="ECO:0000256" key="7">
    <source>
        <dbReference type="SAM" id="Phobius"/>
    </source>
</evidence>
<evidence type="ECO:0000256" key="6">
    <source>
        <dbReference type="ARBA" id="ARBA00023136"/>
    </source>
</evidence>
<evidence type="ECO:0000259" key="8">
    <source>
        <dbReference type="PROSITE" id="PS50850"/>
    </source>
</evidence>
<dbReference type="STRING" id="568872.GA0070624_6569"/>
<dbReference type="GO" id="GO:0005886">
    <property type="term" value="C:plasma membrane"/>
    <property type="evidence" value="ECO:0007669"/>
    <property type="project" value="UniProtKB-SubCell"/>
</dbReference>
<evidence type="ECO:0000313" key="10">
    <source>
        <dbReference type="Proteomes" id="UP000199413"/>
    </source>
</evidence>
<keyword evidence="6 7" id="KW-0472">Membrane</keyword>
<feature type="transmembrane region" description="Helical" evidence="7">
    <location>
        <begin position="100"/>
        <end position="122"/>
    </location>
</feature>
<feature type="transmembrane region" description="Helical" evidence="7">
    <location>
        <begin position="225"/>
        <end position="244"/>
    </location>
</feature>
<dbReference type="AlphaFoldDB" id="A0A1C6TD62"/>
<evidence type="ECO:0000256" key="1">
    <source>
        <dbReference type="ARBA" id="ARBA00004651"/>
    </source>
</evidence>
<feature type="transmembrane region" description="Helical" evidence="7">
    <location>
        <begin position="40"/>
        <end position="63"/>
    </location>
</feature>
<evidence type="ECO:0000256" key="4">
    <source>
        <dbReference type="ARBA" id="ARBA00022692"/>
    </source>
</evidence>
<dbReference type="InterPro" id="IPR020846">
    <property type="entry name" value="MFS_dom"/>
</dbReference>
<feature type="transmembrane region" description="Helical" evidence="7">
    <location>
        <begin position="134"/>
        <end position="156"/>
    </location>
</feature>
<gene>
    <name evidence="9" type="ORF">GA0070624_6569</name>
</gene>
<keyword evidence="10" id="KW-1185">Reference proteome</keyword>
<dbReference type="Gene3D" id="1.20.1720.10">
    <property type="entry name" value="Multidrug resistance protein D"/>
    <property type="match status" value="1"/>
</dbReference>
<dbReference type="PANTHER" id="PTHR42718">
    <property type="entry name" value="MAJOR FACILITATOR SUPERFAMILY MULTIDRUG TRANSPORTER MFSC"/>
    <property type="match status" value="1"/>
</dbReference>
<feature type="domain" description="Major facilitator superfamily (MFS) profile" evidence="8">
    <location>
        <begin position="9"/>
        <end position="464"/>
    </location>
</feature>
<evidence type="ECO:0000256" key="3">
    <source>
        <dbReference type="ARBA" id="ARBA00022475"/>
    </source>
</evidence>
<accession>A0A1C6TD62</accession>
<proteinExistence type="predicted"/>
<dbReference type="Gene3D" id="1.20.1250.20">
    <property type="entry name" value="MFS general substrate transporter like domains"/>
    <property type="match status" value="1"/>
</dbReference>
<evidence type="ECO:0000313" key="9">
    <source>
        <dbReference type="EMBL" id="SCL39443.1"/>
    </source>
</evidence>
<feature type="transmembrane region" description="Helical" evidence="7">
    <location>
        <begin position="201"/>
        <end position="219"/>
    </location>
</feature>
<dbReference type="Proteomes" id="UP000199413">
    <property type="component" value="Unassembled WGS sequence"/>
</dbReference>
<dbReference type="InterPro" id="IPR011701">
    <property type="entry name" value="MFS"/>
</dbReference>
<dbReference type="EMBL" id="FMHV01000002">
    <property type="protein sequence ID" value="SCL39443.1"/>
    <property type="molecule type" value="Genomic_DNA"/>
</dbReference>
<protein>
    <submittedName>
        <fullName evidence="9">Drug resistance transporter, EmrB/QacA subfamily</fullName>
    </submittedName>
</protein>
<feature type="transmembrane region" description="Helical" evidence="7">
    <location>
        <begin position="265"/>
        <end position="289"/>
    </location>
</feature>
<organism evidence="9 10">
    <name type="scientific">Micromonospora rhizosphaerae</name>
    <dbReference type="NCBI Taxonomy" id="568872"/>
    <lineage>
        <taxon>Bacteria</taxon>
        <taxon>Bacillati</taxon>
        <taxon>Actinomycetota</taxon>
        <taxon>Actinomycetes</taxon>
        <taxon>Micromonosporales</taxon>
        <taxon>Micromonosporaceae</taxon>
        <taxon>Micromonospora</taxon>
    </lineage>
</organism>
<dbReference type="InterPro" id="IPR036259">
    <property type="entry name" value="MFS_trans_sf"/>
</dbReference>
<feature type="transmembrane region" description="Helical" evidence="7">
    <location>
        <begin position="359"/>
        <end position="383"/>
    </location>
</feature>
<feature type="transmembrane region" description="Helical" evidence="7">
    <location>
        <begin position="395"/>
        <end position="416"/>
    </location>
</feature>
<feature type="transmembrane region" description="Helical" evidence="7">
    <location>
        <begin position="162"/>
        <end position="181"/>
    </location>
</feature>
<dbReference type="OrthoDB" id="9807274at2"/>